<dbReference type="Gene3D" id="1.25.40.10">
    <property type="entry name" value="Tetratricopeptide repeat domain"/>
    <property type="match status" value="1"/>
</dbReference>
<dbReference type="AlphaFoldDB" id="A0A918AMA0"/>
<dbReference type="InterPro" id="IPR011990">
    <property type="entry name" value="TPR-like_helical_dom_sf"/>
</dbReference>
<evidence type="ECO:0000313" key="1">
    <source>
        <dbReference type="EMBL" id="GGP55925.1"/>
    </source>
</evidence>
<comment type="caution">
    <text evidence="1">The sequence shown here is derived from an EMBL/GenBank/DDBJ whole genome shotgun (WGS) entry which is preliminary data.</text>
</comment>
<protein>
    <submittedName>
        <fullName evidence="1">Uncharacterized protein</fullName>
    </submittedName>
</protein>
<reference evidence="1" key="2">
    <citation type="submission" date="2020-09" db="EMBL/GenBank/DDBJ databases">
        <authorList>
            <person name="Sun Q."/>
            <person name="Ohkuma M."/>
        </authorList>
    </citation>
    <scope>NUCLEOTIDE SEQUENCE</scope>
    <source>
        <strain evidence="1">JCM 3313</strain>
    </source>
</reference>
<name>A0A918AMA0_9PSEU</name>
<dbReference type="RefSeq" id="WP_189223862.1">
    <property type="nucleotide sequence ID" value="NZ_BMRG01000004.1"/>
</dbReference>
<sequence>MAAGHAATEQLDHPISRAGAHQLLGAISAELGRPAEALRHLVHAERIGDLAAQAYAHHTLGWFWSLPGDARRALDHAARA</sequence>
<accession>A0A918AMA0</accession>
<organism evidence="1 2">
    <name type="scientific">Saccharothrix coeruleofusca</name>
    <dbReference type="NCBI Taxonomy" id="33919"/>
    <lineage>
        <taxon>Bacteria</taxon>
        <taxon>Bacillati</taxon>
        <taxon>Actinomycetota</taxon>
        <taxon>Actinomycetes</taxon>
        <taxon>Pseudonocardiales</taxon>
        <taxon>Pseudonocardiaceae</taxon>
        <taxon>Saccharothrix</taxon>
    </lineage>
</organism>
<proteinExistence type="predicted"/>
<dbReference type="EMBL" id="BMRG01000004">
    <property type="protein sequence ID" value="GGP55925.1"/>
    <property type="molecule type" value="Genomic_DNA"/>
</dbReference>
<gene>
    <name evidence="1" type="ORF">GCM10010185_30620</name>
</gene>
<evidence type="ECO:0000313" key="2">
    <source>
        <dbReference type="Proteomes" id="UP000639606"/>
    </source>
</evidence>
<dbReference type="Proteomes" id="UP000639606">
    <property type="component" value="Unassembled WGS sequence"/>
</dbReference>
<keyword evidence="2" id="KW-1185">Reference proteome</keyword>
<reference evidence="1" key="1">
    <citation type="journal article" date="2014" name="Int. J. Syst. Evol. Microbiol.">
        <title>Complete genome sequence of Corynebacterium casei LMG S-19264T (=DSM 44701T), isolated from a smear-ripened cheese.</title>
        <authorList>
            <consortium name="US DOE Joint Genome Institute (JGI-PGF)"/>
            <person name="Walter F."/>
            <person name="Albersmeier A."/>
            <person name="Kalinowski J."/>
            <person name="Ruckert C."/>
        </authorList>
    </citation>
    <scope>NUCLEOTIDE SEQUENCE</scope>
    <source>
        <strain evidence="1">JCM 3313</strain>
    </source>
</reference>